<accession>A0A1V0NG01</accession>
<sequence>MKHKDLQETITICTFMDGVQDYQDFDVTDDVDYRLALLTTLNELRRAIDRHSLNGIIYRNSRNMSDEDIDEFLNSSFPKEL</sequence>
<dbReference type="EMBL" id="CP015897">
    <property type="protein sequence ID" value="ARD98871.1"/>
    <property type="molecule type" value="Genomic_DNA"/>
</dbReference>
<evidence type="ECO:0000313" key="1">
    <source>
        <dbReference type="EMBL" id="ARD98871.1"/>
    </source>
</evidence>
<organism evidence="1 2">
    <name type="scientific">Lactococcus lactis subsp. lactis</name>
    <name type="common">Streptococcus lactis</name>
    <dbReference type="NCBI Taxonomy" id="1360"/>
    <lineage>
        <taxon>Bacteria</taxon>
        <taxon>Bacillati</taxon>
        <taxon>Bacillota</taxon>
        <taxon>Bacilli</taxon>
        <taxon>Lactobacillales</taxon>
        <taxon>Streptococcaceae</taxon>
        <taxon>Lactococcus</taxon>
    </lineage>
</organism>
<dbReference type="Proteomes" id="UP000192085">
    <property type="component" value="Chromosome"/>
</dbReference>
<name>A0A1V0NG01_LACLL</name>
<gene>
    <name evidence="1" type="ORF">LL275_1241</name>
</gene>
<dbReference type="AlphaFoldDB" id="A0A1V0NG01"/>
<reference evidence="1 2" key="1">
    <citation type="journal article" date="2017" name="BMC Genomics">
        <title>Comparative and functional genomics of the Lactococcus lactis taxon; insights into evolution and niche adaptation.</title>
        <authorList>
            <person name="Kelleher P."/>
            <person name="Bottacini F."/>
            <person name="Mahony J."/>
            <person name="Kilcawley K.N."/>
            <person name="van Sinderen D."/>
        </authorList>
    </citation>
    <scope>NUCLEOTIDE SEQUENCE [LARGE SCALE GENOMIC DNA]</scope>
    <source>
        <strain evidence="1 2">275</strain>
    </source>
</reference>
<protein>
    <submittedName>
        <fullName evidence="1">Prophage protein</fullName>
    </submittedName>
</protein>
<dbReference type="RefSeq" id="WP_081144293.1">
    <property type="nucleotide sequence ID" value="NZ_CP015897.1"/>
</dbReference>
<proteinExistence type="predicted"/>
<evidence type="ECO:0000313" key="2">
    <source>
        <dbReference type="Proteomes" id="UP000192085"/>
    </source>
</evidence>